<evidence type="ECO:0000313" key="2">
    <source>
        <dbReference type="EMBL" id="JAE19041.1"/>
    </source>
</evidence>
<feature type="region of interest" description="Disordered" evidence="1">
    <location>
        <begin position="1"/>
        <end position="116"/>
    </location>
</feature>
<organism evidence="2">
    <name type="scientific">Arundo donax</name>
    <name type="common">Giant reed</name>
    <name type="synonym">Donax arundinaceus</name>
    <dbReference type="NCBI Taxonomy" id="35708"/>
    <lineage>
        <taxon>Eukaryota</taxon>
        <taxon>Viridiplantae</taxon>
        <taxon>Streptophyta</taxon>
        <taxon>Embryophyta</taxon>
        <taxon>Tracheophyta</taxon>
        <taxon>Spermatophyta</taxon>
        <taxon>Magnoliopsida</taxon>
        <taxon>Liliopsida</taxon>
        <taxon>Poales</taxon>
        <taxon>Poaceae</taxon>
        <taxon>PACMAD clade</taxon>
        <taxon>Arundinoideae</taxon>
        <taxon>Arundineae</taxon>
        <taxon>Arundo</taxon>
    </lineage>
</organism>
<dbReference type="EMBL" id="GBRH01178855">
    <property type="protein sequence ID" value="JAE19041.1"/>
    <property type="molecule type" value="Transcribed_RNA"/>
</dbReference>
<accession>A0A0A9G907</accession>
<reference evidence="2" key="2">
    <citation type="journal article" date="2015" name="Data Brief">
        <title>Shoot transcriptome of the giant reed, Arundo donax.</title>
        <authorList>
            <person name="Barrero R.A."/>
            <person name="Guerrero F.D."/>
            <person name="Moolhuijzen P."/>
            <person name="Goolsby J.A."/>
            <person name="Tidwell J."/>
            <person name="Bellgard S.E."/>
            <person name="Bellgard M.I."/>
        </authorList>
    </citation>
    <scope>NUCLEOTIDE SEQUENCE</scope>
    <source>
        <tissue evidence="2">Shoot tissue taken approximately 20 cm above the soil surface</tissue>
    </source>
</reference>
<feature type="compositionally biased region" description="Low complexity" evidence="1">
    <location>
        <begin position="45"/>
        <end position="70"/>
    </location>
</feature>
<name>A0A0A9G907_ARUDO</name>
<feature type="compositionally biased region" description="Pro residues" evidence="1">
    <location>
        <begin position="25"/>
        <end position="41"/>
    </location>
</feature>
<evidence type="ECO:0000256" key="1">
    <source>
        <dbReference type="SAM" id="MobiDB-lite"/>
    </source>
</evidence>
<reference evidence="2" key="1">
    <citation type="submission" date="2014-09" db="EMBL/GenBank/DDBJ databases">
        <authorList>
            <person name="Magalhaes I.L.F."/>
            <person name="Oliveira U."/>
            <person name="Santos F.R."/>
            <person name="Vidigal T.H.D.A."/>
            <person name="Brescovit A.D."/>
            <person name="Santos A.J."/>
        </authorList>
    </citation>
    <scope>NUCLEOTIDE SEQUENCE</scope>
    <source>
        <tissue evidence="2">Shoot tissue taken approximately 20 cm above the soil surface</tissue>
    </source>
</reference>
<feature type="compositionally biased region" description="Low complexity" evidence="1">
    <location>
        <begin position="13"/>
        <end position="24"/>
    </location>
</feature>
<dbReference type="AlphaFoldDB" id="A0A0A9G907"/>
<feature type="compositionally biased region" description="Basic residues" evidence="1">
    <location>
        <begin position="72"/>
        <end position="84"/>
    </location>
</feature>
<sequence>MKERPPRARRSRPCASPRRAACLRPTPPPAGTGKKGPPPPRGQRRGMPARSSAWRPASSGRLRTGRSPSRLPRPRRRRRRRRSLPRQPPRPRPTAGAVTARRGGPSRGSRRSSPSP</sequence>
<protein>
    <submittedName>
        <fullName evidence="2">Uncharacterized protein</fullName>
    </submittedName>
</protein>
<proteinExistence type="predicted"/>